<reference evidence="2" key="1">
    <citation type="submission" date="2022-03" db="EMBL/GenBank/DDBJ databases">
        <authorList>
            <person name="Martin H S."/>
        </authorList>
    </citation>
    <scope>NUCLEOTIDE SEQUENCE</scope>
</reference>
<evidence type="ECO:0000256" key="1">
    <source>
        <dbReference type="SAM" id="MobiDB-lite"/>
    </source>
</evidence>
<sequence length="258" mass="27837">MHCSRAQQLCDGRLPLPRHPARPPPLAAPSPRAASACHTPPPHRRHTSNPLFTNGRPVSGARSRADVDAPHRRRWNGKLIAAAPKAADHLGAATVIRIRHCVARPGQSGTRERWCCITRFPVRLATGERSRLYPHNHLTPGERSGQGRPAGERGGGAAAAPIPPARALHAPSSPARAFGAQHSKKGAPTETNRERLKFGKRNARHQRVSGNRTSTRSRVIVSSATAQYAATQSGGRYELVAEERLVPKNGMPINDDAP</sequence>
<dbReference type="Proteomes" id="UP000837857">
    <property type="component" value="Chromosome 3"/>
</dbReference>
<name>A0ABN8IQW0_9NEOP</name>
<accession>A0ABN8IQW0</accession>
<organism evidence="2 3">
    <name type="scientific">Iphiclides podalirius</name>
    <name type="common">scarce swallowtail</name>
    <dbReference type="NCBI Taxonomy" id="110791"/>
    <lineage>
        <taxon>Eukaryota</taxon>
        <taxon>Metazoa</taxon>
        <taxon>Ecdysozoa</taxon>
        <taxon>Arthropoda</taxon>
        <taxon>Hexapoda</taxon>
        <taxon>Insecta</taxon>
        <taxon>Pterygota</taxon>
        <taxon>Neoptera</taxon>
        <taxon>Endopterygota</taxon>
        <taxon>Lepidoptera</taxon>
        <taxon>Glossata</taxon>
        <taxon>Ditrysia</taxon>
        <taxon>Papilionoidea</taxon>
        <taxon>Papilionidae</taxon>
        <taxon>Papilioninae</taxon>
        <taxon>Iphiclides</taxon>
    </lineage>
</organism>
<gene>
    <name evidence="2" type="ORF">IPOD504_LOCUS12651</name>
</gene>
<keyword evidence="3" id="KW-1185">Reference proteome</keyword>
<evidence type="ECO:0000313" key="3">
    <source>
        <dbReference type="Proteomes" id="UP000837857"/>
    </source>
</evidence>
<feature type="region of interest" description="Disordered" evidence="1">
    <location>
        <begin position="131"/>
        <end position="195"/>
    </location>
</feature>
<feature type="region of interest" description="Disordered" evidence="1">
    <location>
        <begin position="1"/>
        <end position="68"/>
    </location>
</feature>
<protein>
    <submittedName>
        <fullName evidence="2">Uncharacterized protein</fullName>
    </submittedName>
</protein>
<proteinExistence type="predicted"/>
<evidence type="ECO:0000313" key="2">
    <source>
        <dbReference type="EMBL" id="CAH2063736.1"/>
    </source>
</evidence>
<dbReference type="EMBL" id="OW152815">
    <property type="protein sequence ID" value="CAH2063736.1"/>
    <property type="molecule type" value="Genomic_DNA"/>
</dbReference>
<feature type="non-terminal residue" evidence="2">
    <location>
        <position position="258"/>
    </location>
</feature>